<feature type="region of interest" description="Disordered" evidence="1">
    <location>
        <begin position="61"/>
        <end position="107"/>
    </location>
</feature>
<feature type="compositionally biased region" description="Basic and acidic residues" evidence="1">
    <location>
        <begin position="95"/>
        <end position="107"/>
    </location>
</feature>
<sequence length="107" mass="11752">MRGRKPRVIGPRQVENSEPYVDMNRPGSPGYDSRHREYRFGIGGGMTRVDYGAPVGAQAVAAVPSQAEEAPAEEPKPEQTENPQPSPSEPTGSEPDWRKDYGLRKST</sequence>
<dbReference type="EMBL" id="QRBB01000001">
    <property type="protein sequence ID" value="RDS76405.1"/>
    <property type="molecule type" value="Genomic_DNA"/>
</dbReference>
<evidence type="ECO:0000313" key="2">
    <source>
        <dbReference type="EMBL" id="RDS76405.1"/>
    </source>
</evidence>
<reference evidence="2 3" key="1">
    <citation type="submission" date="2018-07" db="EMBL/GenBank/DDBJ databases">
        <title>Erythrobacter nanhaiensis sp. nov., a novel member of the genus Erythrobacter isolated from the South China Sea.</title>
        <authorList>
            <person name="Chen X."/>
            <person name="Liu J."/>
        </authorList>
    </citation>
    <scope>NUCLEOTIDE SEQUENCE [LARGE SCALE GENOMIC DNA]</scope>
    <source>
        <strain evidence="2 3">S-5</strain>
    </source>
</reference>
<accession>A0A395LIC0</accession>
<protein>
    <submittedName>
        <fullName evidence="2">Uncharacterized protein</fullName>
    </submittedName>
</protein>
<comment type="caution">
    <text evidence="2">The sequence shown here is derived from an EMBL/GenBank/DDBJ whole genome shotgun (WGS) entry which is preliminary data.</text>
</comment>
<keyword evidence="3" id="KW-1185">Reference proteome</keyword>
<gene>
    <name evidence="2" type="ORF">DL238_01460</name>
</gene>
<dbReference type="RefSeq" id="WP_115490637.1">
    <property type="nucleotide sequence ID" value="NZ_JACHWW010000001.1"/>
</dbReference>
<name>A0A395LIC0_9SPHN</name>
<evidence type="ECO:0000313" key="3">
    <source>
        <dbReference type="Proteomes" id="UP000254101"/>
    </source>
</evidence>
<dbReference type="AlphaFoldDB" id="A0A395LIC0"/>
<dbReference type="Proteomes" id="UP000254101">
    <property type="component" value="Unassembled WGS sequence"/>
</dbReference>
<evidence type="ECO:0000256" key="1">
    <source>
        <dbReference type="SAM" id="MobiDB-lite"/>
    </source>
</evidence>
<proteinExistence type="predicted"/>
<feature type="region of interest" description="Disordered" evidence="1">
    <location>
        <begin position="1"/>
        <end position="36"/>
    </location>
</feature>
<organism evidence="2 3">
    <name type="scientific">Alteriqipengyuania lutimaris</name>
    <dbReference type="NCBI Taxonomy" id="1538146"/>
    <lineage>
        <taxon>Bacteria</taxon>
        <taxon>Pseudomonadati</taxon>
        <taxon>Pseudomonadota</taxon>
        <taxon>Alphaproteobacteria</taxon>
        <taxon>Sphingomonadales</taxon>
        <taxon>Erythrobacteraceae</taxon>
        <taxon>Alteriqipengyuania</taxon>
    </lineage>
</organism>